<accession>A0A399G0D2</accession>
<evidence type="ECO:0000259" key="9">
    <source>
        <dbReference type="Pfam" id="PF13720"/>
    </source>
</evidence>
<dbReference type="Proteomes" id="UP000266287">
    <property type="component" value="Unassembled WGS sequence"/>
</dbReference>
<comment type="subcellular location">
    <subcellularLocation>
        <location evidence="8">Cytoplasm</location>
    </subcellularLocation>
</comment>
<evidence type="ECO:0000256" key="6">
    <source>
        <dbReference type="ARBA" id="ARBA00023098"/>
    </source>
</evidence>
<keyword evidence="4 8" id="KW-0808">Transferase</keyword>
<evidence type="ECO:0000313" key="11">
    <source>
        <dbReference type="Proteomes" id="UP000266287"/>
    </source>
</evidence>
<dbReference type="Gene3D" id="1.20.1180.10">
    <property type="entry name" value="Udp N-acetylglucosamine O-acyltransferase, C-terminal domain"/>
    <property type="match status" value="1"/>
</dbReference>
<dbReference type="InterPro" id="IPR029098">
    <property type="entry name" value="Acetyltransf_C"/>
</dbReference>
<comment type="similarity">
    <text evidence="8">Belongs to the transferase hexapeptide repeat family. LpxA subfamily.</text>
</comment>
<dbReference type="CDD" id="cd03351">
    <property type="entry name" value="LbH_UDP-GlcNAc_AT"/>
    <property type="match status" value="1"/>
</dbReference>
<dbReference type="GO" id="GO:0016020">
    <property type="term" value="C:membrane"/>
    <property type="evidence" value="ECO:0007669"/>
    <property type="project" value="GOC"/>
</dbReference>
<keyword evidence="3 8" id="KW-0441">Lipid A biosynthesis</keyword>
<comment type="pathway">
    <text evidence="8">Glycolipid biosynthesis; lipid IV(A) biosynthesis; lipid IV(A) from (3R)-3-hydroxytetradecanoyl-[acyl-carrier-protein] and UDP-N-acetyl-alpha-D-glucosamine: step 1/6.</text>
</comment>
<gene>
    <name evidence="8" type="primary">lpxA</name>
    <name evidence="10" type="ORF">B9J77_00095</name>
</gene>
<dbReference type="AlphaFoldDB" id="A0A399G0D2"/>
<keyword evidence="6 8" id="KW-0443">Lipid metabolism</keyword>
<dbReference type="InterPro" id="IPR010137">
    <property type="entry name" value="Lipid_A_LpxA"/>
</dbReference>
<sequence>MPKSKIHTLAIVHPKARLAPDVEVGPASSIGKGVSIGSGTTIAANVFITGETKIGKNNKIFSGAVIGTEPQDLKFHGEKTFLEIGDNNTIREHVTIHRGSASGIGKTTIGSNCFLMVSSHIAHDCHIGNSVGMTNLTSLGGHVTIGDEAWIGGMVGIHHFVTVGKLAFIGGYSKVVKDVPPFMLADGRPTKIRGLNIVGLKRAKFSDAQISILKKAYQLLYRSKLNISQALERIECEVEKTSEIVELIGFIKDTPNGRMGRSRG</sequence>
<dbReference type="InterPro" id="IPR011004">
    <property type="entry name" value="Trimer_LpxA-like_sf"/>
</dbReference>
<dbReference type="PROSITE" id="PS00101">
    <property type="entry name" value="HEXAPEP_TRANSFERASES"/>
    <property type="match status" value="1"/>
</dbReference>
<reference evidence="10 11" key="1">
    <citation type="submission" date="2018-08" db="EMBL/GenBank/DDBJ databases">
        <title>Draft genome of candidate division NPL-UPA2 bacterium Unc8 that adapted to ultra-basic serpentinizing groundwater.</title>
        <authorList>
            <person name="Ishii S."/>
            <person name="Suzuki S."/>
            <person name="Nealson K.H."/>
        </authorList>
    </citation>
    <scope>NUCLEOTIDE SEQUENCE [LARGE SCALE GENOMIC DNA]</scope>
    <source>
        <strain evidence="10">Unc8</strain>
    </source>
</reference>
<keyword evidence="5 8" id="KW-0677">Repeat</keyword>
<dbReference type="GO" id="GO:0008780">
    <property type="term" value="F:acyl-[acyl-carrier-protein]-UDP-N-acetylglucosamine O-acyltransferase activity"/>
    <property type="evidence" value="ECO:0007669"/>
    <property type="project" value="UniProtKB-UniRule"/>
</dbReference>
<comment type="function">
    <text evidence="8">Involved in the biosynthesis of lipid A, a phosphorylated glycolipid that anchors the lipopolysaccharide to the outer membrane of the cell.</text>
</comment>
<dbReference type="SUPFAM" id="SSF51161">
    <property type="entry name" value="Trimeric LpxA-like enzymes"/>
    <property type="match status" value="1"/>
</dbReference>
<dbReference type="EMBL" id="NDHY01000001">
    <property type="protein sequence ID" value="RII00982.1"/>
    <property type="molecule type" value="Genomic_DNA"/>
</dbReference>
<dbReference type="GO" id="GO:0009245">
    <property type="term" value="P:lipid A biosynthetic process"/>
    <property type="evidence" value="ECO:0007669"/>
    <property type="project" value="UniProtKB-UniRule"/>
</dbReference>
<dbReference type="PANTHER" id="PTHR43480">
    <property type="entry name" value="ACYL-[ACYL-CARRIER-PROTEIN]--UDP-N-ACETYLGLUCOSAMINE O-ACYLTRANSFERASE"/>
    <property type="match status" value="1"/>
</dbReference>
<evidence type="ECO:0000256" key="4">
    <source>
        <dbReference type="ARBA" id="ARBA00022679"/>
    </source>
</evidence>
<comment type="subunit">
    <text evidence="8">Homotrimer.</text>
</comment>
<dbReference type="UniPathway" id="UPA00359">
    <property type="reaction ID" value="UER00477"/>
</dbReference>
<evidence type="ECO:0000256" key="7">
    <source>
        <dbReference type="ARBA" id="ARBA00023315"/>
    </source>
</evidence>
<keyword evidence="2 8" id="KW-0444">Lipid biosynthesis</keyword>
<evidence type="ECO:0000256" key="1">
    <source>
        <dbReference type="ARBA" id="ARBA00022490"/>
    </source>
</evidence>
<evidence type="ECO:0000256" key="2">
    <source>
        <dbReference type="ARBA" id="ARBA00022516"/>
    </source>
</evidence>
<proteinExistence type="inferred from homology"/>
<dbReference type="InterPro" id="IPR018357">
    <property type="entry name" value="Hexapep_transf_CS"/>
</dbReference>
<dbReference type="Pfam" id="PF13720">
    <property type="entry name" value="Acetyltransf_11"/>
    <property type="match status" value="1"/>
</dbReference>
<comment type="caution">
    <text evidence="10">The sequence shown here is derived from an EMBL/GenBank/DDBJ whole genome shotgun (WGS) entry which is preliminary data.</text>
</comment>
<keyword evidence="1 8" id="KW-0963">Cytoplasm</keyword>
<dbReference type="GO" id="GO:0005737">
    <property type="term" value="C:cytoplasm"/>
    <property type="evidence" value="ECO:0007669"/>
    <property type="project" value="UniProtKB-SubCell"/>
</dbReference>
<keyword evidence="7 8" id="KW-0012">Acyltransferase</keyword>
<dbReference type="HAMAP" id="MF_00387">
    <property type="entry name" value="LpxA"/>
    <property type="match status" value="1"/>
</dbReference>
<dbReference type="NCBIfam" id="TIGR01852">
    <property type="entry name" value="lipid_A_lpxA"/>
    <property type="match status" value="1"/>
</dbReference>
<evidence type="ECO:0000256" key="3">
    <source>
        <dbReference type="ARBA" id="ARBA00022556"/>
    </source>
</evidence>
<dbReference type="InterPro" id="IPR037157">
    <property type="entry name" value="Acetyltransf_C_sf"/>
</dbReference>
<dbReference type="PANTHER" id="PTHR43480:SF1">
    <property type="entry name" value="ACYL-[ACYL-CARRIER-PROTEIN]--UDP-N-ACETYLGLUCOSAMINE O-ACYLTRANSFERASE, MITOCHONDRIAL-RELATED"/>
    <property type="match status" value="1"/>
</dbReference>
<comment type="catalytic activity">
    <reaction evidence="8">
        <text>a (3R)-hydroxyacyl-[ACP] + UDP-N-acetyl-alpha-D-glucosamine = a UDP-3-O-[(3R)-3-hydroxyacyl]-N-acetyl-alpha-D-glucosamine + holo-[ACP]</text>
        <dbReference type="Rhea" id="RHEA:67812"/>
        <dbReference type="Rhea" id="RHEA-COMP:9685"/>
        <dbReference type="Rhea" id="RHEA-COMP:9945"/>
        <dbReference type="ChEBI" id="CHEBI:57705"/>
        <dbReference type="ChEBI" id="CHEBI:64479"/>
        <dbReference type="ChEBI" id="CHEBI:78827"/>
        <dbReference type="ChEBI" id="CHEBI:173225"/>
        <dbReference type="EC" id="2.3.1.129"/>
    </reaction>
</comment>
<dbReference type="Gene3D" id="2.160.10.10">
    <property type="entry name" value="Hexapeptide repeat proteins"/>
    <property type="match status" value="1"/>
</dbReference>
<dbReference type="NCBIfam" id="NF003657">
    <property type="entry name" value="PRK05289.1"/>
    <property type="match status" value="1"/>
</dbReference>
<name>A0A399G0D2_UNCN2</name>
<organism evidence="10 11">
    <name type="scientific">candidate division NPL-UPA2 bacterium Unc8</name>
    <dbReference type="NCBI Taxonomy" id="1980939"/>
    <lineage>
        <taxon>Bacteria</taxon>
    </lineage>
</organism>
<evidence type="ECO:0000256" key="8">
    <source>
        <dbReference type="HAMAP-Rule" id="MF_00387"/>
    </source>
</evidence>
<evidence type="ECO:0000256" key="5">
    <source>
        <dbReference type="ARBA" id="ARBA00022737"/>
    </source>
</evidence>
<dbReference type="PIRSF" id="PIRSF000456">
    <property type="entry name" value="UDP-GlcNAc_acltr"/>
    <property type="match status" value="1"/>
</dbReference>
<protein>
    <recommendedName>
        <fullName evidence="8">Acyl-[acyl-carrier-protein]--UDP-N-acetylglucosamine O-acyltransferase</fullName>
        <shortName evidence="8">UDP-N-acetylglucosamine acyltransferase</shortName>
        <ecNumber evidence="8">2.3.1.129</ecNumber>
    </recommendedName>
</protein>
<evidence type="ECO:0000313" key="10">
    <source>
        <dbReference type="EMBL" id="RII00982.1"/>
    </source>
</evidence>
<feature type="domain" description="UDP N-acetylglucosamine O-acyltransferase C-terminal" evidence="9">
    <location>
        <begin position="178"/>
        <end position="255"/>
    </location>
</feature>
<dbReference type="EC" id="2.3.1.129" evidence="8"/>